<sequence length="232" mass="26340">MRAPHRITRISAALRRLLINEGVVNLSTYTIRHYPTHLIDVWSMRNGTKIIARPVLPQDGPMLSDMIERASQASRIHRFHSPINGLTLARQRDMTEVDYQTHLALVLTVATSEGNRIIGEGRYVVDDTPDRHCATFALSIVDDWQQRGLGTRTMTLLMDAARGAGVRWLHGDVMQDNLAMLKLMRRVGFSCTPNRNRERLIDAEALLDNAGGRAIQPTLKRRFRSLRHFARA</sequence>
<dbReference type="AlphaFoldDB" id="A0A494XZY3"/>
<dbReference type="GO" id="GO:0016747">
    <property type="term" value="F:acyltransferase activity, transferring groups other than amino-acyl groups"/>
    <property type="evidence" value="ECO:0007669"/>
    <property type="project" value="InterPro"/>
</dbReference>
<dbReference type="Gene3D" id="3.40.630.30">
    <property type="match status" value="1"/>
</dbReference>
<organism evidence="2 3">
    <name type="scientific">Pararobbsia silviterrae</name>
    <dbReference type="NCBI Taxonomy" id="1792498"/>
    <lineage>
        <taxon>Bacteria</taxon>
        <taxon>Pseudomonadati</taxon>
        <taxon>Pseudomonadota</taxon>
        <taxon>Betaproteobacteria</taxon>
        <taxon>Burkholderiales</taxon>
        <taxon>Burkholderiaceae</taxon>
        <taxon>Pararobbsia</taxon>
    </lineage>
</organism>
<dbReference type="InterPro" id="IPR000182">
    <property type="entry name" value="GNAT_dom"/>
</dbReference>
<evidence type="ECO:0000313" key="3">
    <source>
        <dbReference type="Proteomes" id="UP000270342"/>
    </source>
</evidence>
<name>A0A494XZY3_9BURK</name>
<dbReference type="CDD" id="cd04301">
    <property type="entry name" value="NAT_SF"/>
    <property type="match status" value="1"/>
</dbReference>
<dbReference type="EMBL" id="RBZU01000006">
    <property type="protein sequence ID" value="RKP53671.1"/>
    <property type="molecule type" value="Genomic_DNA"/>
</dbReference>
<keyword evidence="2" id="KW-0808">Transferase</keyword>
<feature type="domain" description="N-acetyltransferase" evidence="1">
    <location>
        <begin position="50"/>
        <end position="208"/>
    </location>
</feature>
<evidence type="ECO:0000259" key="1">
    <source>
        <dbReference type="PROSITE" id="PS51186"/>
    </source>
</evidence>
<protein>
    <submittedName>
        <fullName evidence="2">GNAT family N-acetyltransferase</fullName>
    </submittedName>
</protein>
<keyword evidence="3" id="KW-1185">Reference proteome</keyword>
<evidence type="ECO:0000313" key="2">
    <source>
        <dbReference type="EMBL" id="RKP53671.1"/>
    </source>
</evidence>
<comment type="caution">
    <text evidence="2">The sequence shown here is derived from an EMBL/GenBank/DDBJ whole genome shotgun (WGS) entry which is preliminary data.</text>
</comment>
<dbReference type="Proteomes" id="UP000270342">
    <property type="component" value="Unassembled WGS sequence"/>
</dbReference>
<dbReference type="PROSITE" id="PS51186">
    <property type="entry name" value="GNAT"/>
    <property type="match status" value="1"/>
</dbReference>
<dbReference type="InterPro" id="IPR016181">
    <property type="entry name" value="Acyl_CoA_acyltransferase"/>
</dbReference>
<proteinExistence type="predicted"/>
<accession>A0A494XZY3</accession>
<gene>
    <name evidence="2" type="ORF">D7S86_15490</name>
</gene>
<dbReference type="SUPFAM" id="SSF55729">
    <property type="entry name" value="Acyl-CoA N-acyltransferases (Nat)"/>
    <property type="match status" value="1"/>
</dbReference>
<dbReference type="Pfam" id="PF00583">
    <property type="entry name" value="Acetyltransf_1"/>
    <property type="match status" value="1"/>
</dbReference>
<reference evidence="2 3" key="1">
    <citation type="submission" date="2018-10" db="EMBL/GenBank/DDBJ databases">
        <title>Robbsia sp. DHC34, isolated from soil.</title>
        <authorList>
            <person name="Gao Z.-H."/>
            <person name="Qiu L.-H."/>
        </authorList>
    </citation>
    <scope>NUCLEOTIDE SEQUENCE [LARGE SCALE GENOMIC DNA]</scope>
    <source>
        <strain evidence="2 3">DHC34</strain>
    </source>
</reference>